<evidence type="ECO:0000256" key="6">
    <source>
        <dbReference type="SAM" id="Phobius"/>
    </source>
</evidence>
<evidence type="ECO:0000259" key="7">
    <source>
        <dbReference type="Pfam" id="PF12698"/>
    </source>
</evidence>
<accession>C9KPS7</accession>
<dbReference type="PATRIC" id="fig|500635.8.peg.1883"/>
<gene>
    <name evidence="8" type="ORF">MITSMUL_05235</name>
</gene>
<name>C9KPS7_9FIRM</name>
<evidence type="ECO:0000256" key="3">
    <source>
        <dbReference type="ARBA" id="ARBA00022692"/>
    </source>
</evidence>
<dbReference type="Proteomes" id="UP000003671">
    <property type="component" value="Unassembled WGS sequence"/>
</dbReference>
<evidence type="ECO:0000256" key="2">
    <source>
        <dbReference type="ARBA" id="ARBA00022475"/>
    </source>
</evidence>
<sequence>MPLIVVVFFVPVFYTLLFGAVYVQNSVTHIPLVILDEDQTNMSRTLVRLYSDSQKFTIVKQTQTSEEMEAVLHEGRAVAALAIPRDFQKDIRMGDQPSVGFMVRSANNVFGNVAMLESWEINRNFSVAVGKKLIEGLNMLPDAALAGVYPVQIGVRVLGNPTGGFPDFILTGLSANGTQIALMITLTPLLHLLMKRRRWEAGQGLRVFLAFVLAFLIMALGALLLSLFLAECVYAVPMRGSWLALTALSASFLVFVIGVLCLFSVLSPDPVMAAQLPLFYIMPSILYSGITWPQQSMSAGAAFYADLMPMRYFAGPLRSLMLYGETPALGSTCGQMLFYGIICLLIAGAFFIWRWRRYWRQQPAMEAGRAS</sequence>
<keyword evidence="9" id="KW-1185">Reference proteome</keyword>
<comment type="caution">
    <text evidence="8">The sequence shown here is derived from an EMBL/GenBank/DDBJ whole genome shotgun (WGS) entry which is preliminary data.</text>
</comment>
<keyword evidence="5 6" id="KW-0472">Membrane</keyword>
<evidence type="ECO:0000256" key="1">
    <source>
        <dbReference type="ARBA" id="ARBA00004651"/>
    </source>
</evidence>
<dbReference type="PANTHER" id="PTHR30294:SF29">
    <property type="entry name" value="MULTIDRUG ABC TRANSPORTER PERMEASE YBHS-RELATED"/>
    <property type="match status" value="1"/>
</dbReference>
<dbReference type="Pfam" id="PF12698">
    <property type="entry name" value="ABC2_membrane_3"/>
    <property type="match status" value="1"/>
</dbReference>
<feature type="transmembrane region" description="Helical" evidence="6">
    <location>
        <begin position="242"/>
        <end position="266"/>
    </location>
</feature>
<feature type="transmembrane region" description="Helical" evidence="6">
    <location>
        <begin position="336"/>
        <end position="355"/>
    </location>
</feature>
<dbReference type="eggNOG" id="COG0842">
    <property type="taxonomic scope" value="Bacteria"/>
</dbReference>
<dbReference type="AlphaFoldDB" id="C9KPS7"/>
<evidence type="ECO:0000313" key="9">
    <source>
        <dbReference type="Proteomes" id="UP000003671"/>
    </source>
</evidence>
<keyword evidence="3 6" id="KW-0812">Transmembrane</keyword>
<dbReference type="InterPro" id="IPR013525">
    <property type="entry name" value="ABC2_TM"/>
</dbReference>
<dbReference type="PANTHER" id="PTHR30294">
    <property type="entry name" value="MEMBRANE COMPONENT OF ABC TRANSPORTER YHHJ-RELATED"/>
    <property type="match status" value="1"/>
</dbReference>
<dbReference type="InterPro" id="IPR051449">
    <property type="entry name" value="ABC-2_transporter_component"/>
</dbReference>
<evidence type="ECO:0000313" key="8">
    <source>
        <dbReference type="EMBL" id="EEX68232.1"/>
    </source>
</evidence>
<proteinExistence type="predicted"/>
<evidence type="ECO:0000256" key="4">
    <source>
        <dbReference type="ARBA" id="ARBA00022989"/>
    </source>
</evidence>
<feature type="domain" description="ABC-2 type transporter transmembrane" evidence="7">
    <location>
        <begin position="4"/>
        <end position="347"/>
    </location>
</feature>
<dbReference type="Gene3D" id="3.40.1710.10">
    <property type="entry name" value="abc type-2 transporter like domain"/>
    <property type="match status" value="1"/>
</dbReference>
<keyword evidence="4 6" id="KW-1133">Transmembrane helix</keyword>
<feature type="transmembrane region" description="Helical" evidence="6">
    <location>
        <begin position="273"/>
        <end position="290"/>
    </location>
</feature>
<dbReference type="HOGENOM" id="CLU_039483_8_4_9"/>
<dbReference type="GO" id="GO:0140359">
    <property type="term" value="F:ABC-type transporter activity"/>
    <property type="evidence" value="ECO:0007669"/>
    <property type="project" value="InterPro"/>
</dbReference>
<comment type="subcellular location">
    <subcellularLocation>
        <location evidence="1">Cell membrane</location>
        <topology evidence="1">Multi-pass membrane protein</topology>
    </subcellularLocation>
</comment>
<feature type="transmembrane region" description="Helical" evidence="6">
    <location>
        <begin position="205"/>
        <end position="230"/>
    </location>
</feature>
<dbReference type="STRING" id="500635.MITSMUL_05235"/>
<feature type="transmembrane region" description="Helical" evidence="6">
    <location>
        <begin position="168"/>
        <end position="193"/>
    </location>
</feature>
<dbReference type="EMBL" id="ABWK02000020">
    <property type="protein sequence ID" value="EEX68232.1"/>
    <property type="molecule type" value="Genomic_DNA"/>
</dbReference>
<reference evidence="8" key="1">
    <citation type="submission" date="2009-09" db="EMBL/GenBank/DDBJ databases">
        <authorList>
            <person name="Weinstock G."/>
            <person name="Sodergren E."/>
            <person name="Clifton S."/>
            <person name="Fulton L."/>
            <person name="Fulton B."/>
            <person name="Courtney L."/>
            <person name="Fronick C."/>
            <person name="Harrison M."/>
            <person name="Strong C."/>
            <person name="Farmer C."/>
            <person name="Delahaunty K."/>
            <person name="Markovic C."/>
            <person name="Hall O."/>
            <person name="Minx P."/>
            <person name="Tomlinson C."/>
            <person name="Mitreva M."/>
            <person name="Nelson J."/>
            <person name="Hou S."/>
            <person name="Wollam A."/>
            <person name="Pepin K.H."/>
            <person name="Johnson M."/>
            <person name="Bhonagiri V."/>
            <person name="Nash W.E."/>
            <person name="Warren W."/>
            <person name="Chinwalla A."/>
            <person name="Mardis E.R."/>
            <person name="Wilson R.K."/>
        </authorList>
    </citation>
    <scope>NUCLEOTIDE SEQUENCE [LARGE SCALE GENOMIC DNA]</scope>
    <source>
        <strain evidence="8">DSM 20544</strain>
    </source>
</reference>
<protein>
    <submittedName>
        <fullName evidence="8">ABC-2 type transporter</fullName>
    </submittedName>
</protein>
<dbReference type="GO" id="GO:0005886">
    <property type="term" value="C:plasma membrane"/>
    <property type="evidence" value="ECO:0007669"/>
    <property type="project" value="UniProtKB-SubCell"/>
</dbReference>
<keyword evidence="2" id="KW-1003">Cell membrane</keyword>
<organism evidence="8 9">
    <name type="scientific">Mitsuokella multacida DSM 20544</name>
    <dbReference type="NCBI Taxonomy" id="500635"/>
    <lineage>
        <taxon>Bacteria</taxon>
        <taxon>Bacillati</taxon>
        <taxon>Bacillota</taxon>
        <taxon>Negativicutes</taxon>
        <taxon>Selenomonadales</taxon>
        <taxon>Selenomonadaceae</taxon>
        <taxon>Mitsuokella</taxon>
    </lineage>
</organism>
<evidence type="ECO:0000256" key="5">
    <source>
        <dbReference type="ARBA" id="ARBA00023136"/>
    </source>
</evidence>